<proteinExistence type="predicted"/>
<accession>A0ABM9XZ18</accession>
<dbReference type="Proteomes" id="UP000010319">
    <property type="component" value="Unassembled WGS sequence"/>
</dbReference>
<reference evidence="1" key="1">
    <citation type="submission" date="2008-12" db="EMBL/GenBank/DDBJ databases">
        <title>Annotation of the Yersinia bercovieri ATCC 43970 genome.</title>
        <authorList>
            <person name="Read T.D."/>
            <person name="Akmal A."/>
            <person name="Bishop-Lilly K."/>
            <person name="Chen P.E."/>
            <person name="Cook C."/>
            <person name="Kiley M.P."/>
            <person name="Lentz S."/>
            <person name="Mateczun A."/>
            <person name="Nagarajan N."/>
            <person name="Nolan N."/>
            <person name="Osborne B.I."/>
            <person name="Pop M."/>
            <person name="Sozhamannan S."/>
            <person name="Stewart A.C."/>
            <person name="Sulakvelidze A."/>
            <person name="Thomason B."/>
            <person name="Willner K."/>
            <person name="Zwick M.E."/>
        </authorList>
    </citation>
    <scope>NUCLEOTIDE SEQUENCE [LARGE SCALE GENOMIC DNA]</scope>
    <source>
        <strain evidence="1">ATCC 43970</strain>
    </source>
</reference>
<comment type="caution">
    <text evidence="1">The sequence shown here is derived from an EMBL/GenBank/DDBJ whole genome shotgun (WGS) entry which is preliminary data.</text>
</comment>
<dbReference type="EMBL" id="AALC02000023">
    <property type="protein sequence ID" value="EEQ06663.1"/>
    <property type="molecule type" value="Genomic_DNA"/>
</dbReference>
<name>A0ABM9XZ18_YERBE</name>
<evidence type="ECO:0000313" key="1">
    <source>
        <dbReference type="EMBL" id="EEQ06663.1"/>
    </source>
</evidence>
<protein>
    <submittedName>
        <fullName evidence="1">Uncharacterized protein</fullName>
    </submittedName>
</protein>
<evidence type="ECO:0000313" key="2">
    <source>
        <dbReference type="Proteomes" id="UP000010319"/>
    </source>
</evidence>
<sequence length="40" mass="4674">MIQGFFALYKWKNNHLLSLPSNKLKVTIHSTTHSIIHKLI</sequence>
<keyword evidence="2" id="KW-1185">Reference proteome</keyword>
<gene>
    <name evidence="1" type="ORF">yberc0001_13460</name>
</gene>
<organism evidence="1 2">
    <name type="scientific">Yersinia bercovieri ATCC 43970</name>
    <dbReference type="NCBI Taxonomy" id="349968"/>
    <lineage>
        <taxon>Bacteria</taxon>
        <taxon>Pseudomonadati</taxon>
        <taxon>Pseudomonadota</taxon>
        <taxon>Gammaproteobacteria</taxon>
        <taxon>Enterobacterales</taxon>
        <taxon>Yersiniaceae</taxon>
        <taxon>Yersinia</taxon>
    </lineage>
</organism>